<gene>
    <name evidence="2" type="ORF">ELE36_16995</name>
</gene>
<dbReference type="EMBL" id="CP035704">
    <property type="protein sequence ID" value="QBB71919.1"/>
    <property type="molecule type" value="Genomic_DNA"/>
</dbReference>
<evidence type="ECO:0000313" key="2">
    <source>
        <dbReference type="EMBL" id="QBB71919.1"/>
    </source>
</evidence>
<dbReference type="AlphaFoldDB" id="A0A411HN58"/>
<proteinExistence type="predicted"/>
<evidence type="ECO:0000259" key="1">
    <source>
        <dbReference type="Pfam" id="PF07484"/>
    </source>
</evidence>
<sequence length="170" mass="17607">MSQPYVAEIRLFGFNFAPRGWALCNGQLLPVQQNQALFSLIGTTYGGNGVNNFQLPNLQGCAPMHRNNANPIGAFVGEENHTLALTELPAHNHLVNTVPTAGGQLSPAGNVLAAAATNATMYSAAGGAGLVPMAAQTVGMAGGNQPHSNQQPYLVLNACIALQGAFPSRN</sequence>
<evidence type="ECO:0000313" key="3">
    <source>
        <dbReference type="Proteomes" id="UP000291562"/>
    </source>
</evidence>
<protein>
    <submittedName>
        <fullName evidence="2">Phage tail protein</fullName>
    </submittedName>
</protein>
<feature type="domain" description="Phage tail collar" evidence="1">
    <location>
        <begin position="8"/>
        <end position="61"/>
    </location>
</feature>
<dbReference type="Proteomes" id="UP000291562">
    <property type="component" value="Chromosome"/>
</dbReference>
<dbReference type="SUPFAM" id="SSF88874">
    <property type="entry name" value="Receptor-binding domain of short tail fibre protein gp12"/>
    <property type="match status" value="1"/>
</dbReference>
<keyword evidence="3" id="KW-1185">Reference proteome</keyword>
<dbReference type="KEGG" id="xbc:ELE36_16995"/>
<accession>A0A411HN58</accession>
<dbReference type="Pfam" id="PF07484">
    <property type="entry name" value="Collar"/>
    <property type="match status" value="1"/>
</dbReference>
<dbReference type="RefSeq" id="WP_129835393.1">
    <property type="nucleotide sequence ID" value="NZ_CP035704.1"/>
</dbReference>
<dbReference type="OrthoDB" id="9810174at2"/>
<organism evidence="2 3">
    <name type="scientific">Pseudolysobacter antarcticus</name>
    <dbReference type="NCBI Taxonomy" id="2511995"/>
    <lineage>
        <taxon>Bacteria</taxon>
        <taxon>Pseudomonadati</taxon>
        <taxon>Pseudomonadota</taxon>
        <taxon>Gammaproteobacteria</taxon>
        <taxon>Lysobacterales</taxon>
        <taxon>Rhodanobacteraceae</taxon>
        <taxon>Pseudolysobacter</taxon>
    </lineage>
</organism>
<dbReference type="InterPro" id="IPR011083">
    <property type="entry name" value="Phage_tail_collar_dom"/>
</dbReference>
<reference evidence="2 3" key="1">
    <citation type="submission" date="2019-01" db="EMBL/GenBank/DDBJ databases">
        <title>Pseudolysobacter antarctica gen. nov., sp. nov., isolated from Fildes Peninsula, Antarctica.</title>
        <authorList>
            <person name="Wei Z."/>
            <person name="Peng F."/>
        </authorList>
    </citation>
    <scope>NUCLEOTIDE SEQUENCE [LARGE SCALE GENOMIC DNA]</scope>
    <source>
        <strain evidence="2 3">AQ6-296</strain>
    </source>
</reference>
<dbReference type="Gene3D" id="3.90.1340.10">
    <property type="entry name" value="Phage tail collar domain"/>
    <property type="match status" value="1"/>
</dbReference>
<dbReference type="InterPro" id="IPR037053">
    <property type="entry name" value="Phage_tail_collar_dom_sf"/>
</dbReference>
<name>A0A411HN58_9GAMM</name>